<protein>
    <submittedName>
        <fullName evidence="2">Uncharacterized protein</fullName>
    </submittedName>
</protein>
<dbReference type="OrthoDB" id="3227715at2759"/>
<feature type="region of interest" description="Disordered" evidence="1">
    <location>
        <begin position="247"/>
        <end position="354"/>
    </location>
</feature>
<proteinExistence type="predicted"/>
<reference evidence="2 3" key="1">
    <citation type="journal article" date="2020" name="ISME J.">
        <title>Uncovering the hidden diversity of litter-decomposition mechanisms in mushroom-forming fungi.</title>
        <authorList>
            <person name="Floudas D."/>
            <person name="Bentzer J."/>
            <person name="Ahren D."/>
            <person name="Johansson T."/>
            <person name="Persson P."/>
            <person name="Tunlid A."/>
        </authorList>
    </citation>
    <scope>NUCLEOTIDE SEQUENCE [LARGE SCALE GENOMIC DNA]</scope>
    <source>
        <strain evidence="2 3">CBS 291.85</strain>
    </source>
</reference>
<feature type="region of interest" description="Disordered" evidence="1">
    <location>
        <begin position="1"/>
        <end position="42"/>
    </location>
</feature>
<gene>
    <name evidence="2" type="ORF">D9758_011212</name>
</gene>
<dbReference type="AlphaFoldDB" id="A0A8H5D6P5"/>
<evidence type="ECO:0000256" key="1">
    <source>
        <dbReference type="SAM" id="MobiDB-lite"/>
    </source>
</evidence>
<feature type="compositionally biased region" description="Low complexity" evidence="1">
    <location>
        <begin position="141"/>
        <end position="151"/>
    </location>
</feature>
<feature type="compositionally biased region" description="Low complexity" evidence="1">
    <location>
        <begin position="248"/>
        <end position="281"/>
    </location>
</feature>
<organism evidence="2 3">
    <name type="scientific">Tetrapyrgos nigripes</name>
    <dbReference type="NCBI Taxonomy" id="182062"/>
    <lineage>
        <taxon>Eukaryota</taxon>
        <taxon>Fungi</taxon>
        <taxon>Dikarya</taxon>
        <taxon>Basidiomycota</taxon>
        <taxon>Agaricomycotina</taxon>
        <taxon>Agaricomycetes</taxon>
        <taxon>Agaricomycetidae</taxon>
        <taxon>Agaricales</taxon>
        <taxon>Marasmiineae</taxon>
        <taxon>Marasmiaceae</taxon>
        <taxon>Tetrapyrgos</taxon>
    </lineage>
</organism>
<feature type="compositionally biased region" description="Basic and acidic residues" evidence="1">
    <location>
        <begin position="295"/>
        <end position="305"/>
    </location>
</feature>
<feature type="compositionally biased region" description="Polar residues" evidence="1">
    <location>
        <begin position="152"/>
        <end position="162"/>
    </location>
</feature>
<feature type="compositionally biased region" description="Gly residues" evidence="1">
    <location>
        <begin position="319"/>
        <end position="354"/>
    </location>
</feature>
<evidence type="ECO:0000313" key="2">
    <source>
        <dbReference type="EMBL" id="KAF5354589.1"/>
    </source>
</evidence>
<evidence type="ECO:0000313" key="3">
    <source>
        <dbReference type="Proteomes" id="UP000559256"/>
    </source>
</evidence>
<name>A0A8H5D6P5_9AGAR</name>
<feature type="compositionally biased region" description="Polar residues" evidence="1">
    <location>
        <begin position="1"/>
        <end position="40"/>
    </location>
</feature>
<feature type="compositionally biased region" description="Low complexity" evidence="1">
    <location>
        <begin position="308"/>
        <end position="318"/>
    </location>
</feature>
<keyword evidence="3" id="KW-1185">Reference proteome</keyword>
<feature type="region of interest" description="Disordered" evidence="1">
    <location>
        <begin position="137"/>
        <end position="199"/>
    </location>
</feature>
<accession>A0A8H5D6P5</accession>
<dbReference type="EMBL" id="JAACJM010000058">
    <property type="protein sequence ID" value="KAF5354589.1"/>
    <property type="molecule type" value="Genomic_DNA"/>
</dbReference>
<comment type="caution">
    <text evidence="2">The sequence shown here is derived from an EMBL/GenBank/DDBJ whole genome shotgun (WGS) entry which is preliminary data.</text>
</comment>
<dbReference type="Proteomes" id="UP000559256">
    <property type="component" value="Unassembled WGS sequence"/>
</dbReference>
<sequence length="354" mass="37354">MPETNANAQNGDKSFNSTSSSPNPDSVGNDYTSISDSELSQADFEKKCSERIGLRKMTPAEEMVVHDPLLKRPESVTELEATHNRILSNLRSRISTLQSDELFEQTLFKGPQIGLEETPIPNATALMSGSMSMTWSGLGLGSQSQSQSRSSWANPGVQSQSHMHSHPHLIGGRPTATTTAPGPGPSLPLPTNDIDSIMRSMMGPSSLSVRYDPYRNATYRHGHEDPGSNGLDATETETVADSDNEIRTQTQTPASSSATTAPSTVQPVSSQPPQQQQQQQQLKHKTRFAALPIPDRPRDKEKKGGGMDVDVSSSTSGSGRIGGEKSAGGDGGSGEGGGRGGGVGNSRNGIGTGL</sequence>